<dbReference type="SUPFAM" id="SSF75005">
    <property type="entry name" value="Arabinanase/levansucrase/invertase"/>
    <property type="match status" value="1"/>
</dbReference>
<accession>A0ABQ2BHN2</accession>
<comment type="caution">
    <text evidence="7">The sequence shown here is derived from an EMBL/GenBank/DDBJ whole genome shotgun (WGS) entry which is preliminary data.</text>
</comment>
<sequence>MVKQLKAYSLVILLFNIYSKAKAQENIIVSKGNPIIADKYTADPAAFVYGDSVYLYTGRDVAPKTKNSYEMHEWLCYSSADMITWKVHKSLLNVKDFAWDKDDAWASQVIERDGKFYWSVAV</sequence>
<dbReference type="Gene3D" id="2.115.10.20">
    <property type="entry name" value="Glycosyl hydrolase domain, family 43"/>
    <property type="match status" value="1"/>
</dbReference>
<evidence type="ECO:0000256" key="1">
    <source>
        <dbReference type="ARBA" id="ARBA00009865"/>
    </source>
</evidence>
<protein>
    <recommendedName>
        <fullName evidence="9">Glycosyl hydrolase family 43</fullName>
    </recommendedName>
</protein>
<gene>
    <name evidence="7" type="ORF">GCM10008119_08590</name>
</gene>
<keyword evidence="2" id="KW-0624">Polysaccharide degradation</keyword>
<reference evidence="8" key="1">
    <citation type="journal article" date="2019" name="Int. J. Syst. Evol. Microbiol.">
        <title>The Global Catalogue of Microorganisms (GCM) 10K type strain sequencing project: providing services to taxonomists for standard genome sequencing and annotation.</title>
        <authorList>
            <consortium name="The Broad Institute Genomics Platform"/>
            <consortium name="The Broad Institute Genome Sequencing Center for Infectious Disease"/>
            <person name="Wu L."/>
            <person name="Ma J."/>
        </authorList>
    </citation>
    <scope>NUCLEOTIDE SEQUENCE [LARGE SCALE GENOMIC DNA]</scope>
    <source>
        <strain evidence="8">CCM 8939</strain>
    </source>
</reference>
<dbReference type="RefSeq" id="WP_229746624.1">
    <property type="nucleotide sequence ID" value="NZ_BMDJ01000002.1"/>
</dbReference>
<dbReference type="EMBL" id="BMDJ01000002">
    <property type="protein sequence ID" value="GGI23627.1"/>
    <property type="molecule type" value="Genomic_DNA"/>
</dbReference>
<dbReference type="PANTHER" id="PTHR43772:SF2">
    <property type="entry name" value="PUTATIVE (AFU_ORTHOLOGUE AFUA_2G04480)-RELATED"/>
    <property type="match status" value="1"/>
</dbReference>
<dbReference type="InterPro" id="IPR006710">
    <property type="entry name" value="Glyco_hydro_43"/>
</dbReference>
<evidence type="ECO:0000256" key="6">
    <source>
        <dbReference type="SAM" id="SignalP"/>
    </source>
</evidence>
<feature type="signal peptide" evidence="6">
    <location>
        <begin position="1"/>
        <end position="23"/>
    </location>
</feature>
<dbReference type="PANTHER" id="PTHR43772">
    <property type="entry name" value="ENDO-1,4-BETA-XYLANASE"/>
    <property type="match status" value="1"/>
</dbReference>
<name>A0ABQ2BHN2_9SPHI</name>
<evidence type="ECO:0000256" key="2">
    <source>
        <dbReference type="ARBA" id="ARBA00022651"/>
    </source>
</evidence>
<dbReference type="Pfam" id="PF04616">
    <property type="entry name" value="Glyco_hydro_43"/>
    <property type="match status" value="1"/>
</dbReference>
<keyword evidence="5" id="KW-0326">Glycosidase</keyword>
<evidence type="ECO:0000256" key="4">
    <source>
        <dbReference type="ARBA" id="ARBA00023277"/>
    </source>
</evidence>
<feature type="chain" id="PRO_5045951846" description="Glycosyl hydrolase family 43" evidence="6">
    <location>
        <begin position="24"/>
        <end position="122"/>
    </location>
</feature>
<keyword evidence="4" id="KW-0119">Carbohydrate metabolism</keyword>
<evidence type="ECO:0008006" key="9">
    <source>
        <dbReference type="Google" id="ProtNLM"/>
    </source>
</evidence>
<keyword evidence="6" id="KW-0732">Signal</keyword>
<evidence type="ECO:0000256" key="3">
    <source>
        <dbReference type="ARBA" id="ARBA00022801"/>
    </source>
</evidence>
<dbReference type="InterPro" id="IPR023296">
    <property type="entry name" value="Glyco_hydro_beta-prop_sf"/>
</dbReference>
<evidence type="ECO:0000313" key="8">
    <source>
        <dbReference type="Proteomes" id="UP000645390"/>
    </source>
</evidence>
<organism evidence="7 8">
    <name type="scientific">Pedobacter mendelii</name>
    <dbReference type="NCBI Taxonomy" id="1908240"/>
    <lineage>
        <taxon>Bacteria</taxon>
        <taxon>Pseudomonadati</taxon>
        <taxon>Bacteroidota</taxon>
        <taxon>Sphingobacteriia</taxon>
        <taxon>Sphingobacteriales</taxon>
        <taxon>Sphingobacteriaceae</taxon>
        <taxon>Pedobacter</taxon>
    </lineage>
</organism>
<evidence type="ECO:0000313" key="7">
    <source>
        <dbReference type="EMBL" id="GGI23627.1"/>
    </source>
</evidence>
<evidence type="ECO:0000256" key="5">
    <source>
        <dbReference type="ARBA" id="ARBA00023295"/>
    </source>
</evidence>
<comment type="similarity">
    <text evidence="1">Belongs to the glycosyl hydrolase 43 family.</text>
</comment>
<proteinExistence type="inferred from homology"/>
<dbReference type="InterPro" id="IPR052176">
    <property type="entry name" value="Glycosyl_Hydrlase_43_Enz"/>
</dbReference>
<keyword evidence="3" id="KW-0378">Hydrolase</keyword>
<dbReference type="Proteomes" id="UP000645390">
    <property type="component" value="Unassembled WGS sequence"/>
</dbReference>
<keyword evidence="2" id="KW-0858">Xylan degradation</keyword>
<keyword evidence="8" id="KW-1185">Reference proteome</keyword>